<evidence type="ECO:0000313" key="2">
    <source>
        <dbReference type="Proteomes" id="UP001234811"/>
    </source>
</evidence>
<organism evidence="1 2">
    <name type="scientific">Serratia marcescens</name>
    <dbReference type="NCBI Taxonomy" id="615"/>
    <lineage>
        <taxon>Bacteria</taxon>
        <taxon>Pseudomonadati</taxon>
        <taxon>Pseudomonadota</taxon>
        <taxon>Gammaproteobacteria</taxon>
        <taxon>Enterobacterales</taxon>
        <taxon>Yersiniaceae</taxon>
        <taxon>Serratia</taxon>
    </lineage>
</organism>
<name>A0A2V4G5A1_SERMA</name>
<dbReference type="Proteomes" id="UP001234811">
    <property type="component" value="Unassembled WGS sequence"/>
</dbReference>
<accession>A0A2V4G5A1</accession>
<protein>
    <submittedName>
        <fullName evidence="1">Uncharacterized protein</fullName>
    </submittedName>
</protein>
<proteinExistence type="predicted"/>
<dbReference type="AlphaFoldDB" id="A0A2V4G5A1"/>
<reference evidence="1 2" key="1">
    <citation type="submission" date="2023-07" db="EMBL/GenBank/DDBJ databases">
        <title>Pathogens genome sequencing project 196.</title>
        <authorList>
            <person name="Cao X."/>
        </authorList>
    </citation>
    <scope>NUCLEOTIDE SEQUENCE [LARGE SCALE GENOMIC DNA]</scope>
    <source>
        <strain evidence="1 2">SM41</strain>
    </source>
</reference>
<comment type="caution">
    <text evidence="1">The sequence shown here is derived from an EMBL/GenBank/DDBJ whole genome shotgun (WGS) entry which is preliminary data.</text>
</comment>
<evidence type="ECO:0000313" key="1">
    <source>
        <dbReference type="EMBL" id="MDQ9554772.1"/>
    </source>
</evidence>
<gene>
    <name evidence="1" type="ORF">RF091_04420</name>
</gene>
<sequence length="191" mass="19990">MPSLQDITPEQANTLNKQSRDAYNAEVQSRQALLNQHPQLKPAFNQQVHPQSLCGCGCQQNICGYFSFQGCGCGCGCAPHAETVQISAQLANIGPNAPSSGTSVRFIGQATGTGSDGNINIPTIYLQGTVPDAENLIGVPLTLQLAINPGSIVLTLLENGRVLTSLVHPPQYAGSINGQFFGVGNGEFVPA</sequence>
<dbReference type="EMBL" id="JAVIPQ010000077">
    <property type="protein sequence ID" value="MDQ9554772.1"/>
    <property type="molecule type" value="Genomic_DNA"/>
</dbReference>
<dbReference type="RefSeq" id="WP_033653105.1">
    <property type="nucleotide sequence ID" value="NZ_AP024847.1"/>
</dbReference>